<dbReference type="Pfam" id="PF13086">
    <property type="entry name" value="AAA_11"/>
    <property type="match status" value="1"/>
</dbReference>
<dbReference type="InterPro" id="IPR047187">
    <property type="entry name" value="SF1_C_Upf1"/>
</dbReference>
<organism evidence="8 9">
    <name type="scientific">Guptibacillus hwajinpoensis</name>
    <dbReference type="NCBI Taxonomy" id="208199"/>
    <lineage>
        <taxon>Bacteria</taxon>
        <taxon>Bacillati</taxon>
        <taxon>Bacillota</taxon>
        <taxon>Bacilli</taxon>
        <taxon>Bacillales</taxon>
        <taxon>Guptibacillaceae</taxon>
        <taxon>Guptibacillus</taxon>
    </lineage>
</organism>
<dbReference type="InterPro" id="IPR050534">
    <property type="entry name" value="Coronavir_polyprotein_1ab"/>
</dbReference>
<dbReference type="InterPro" id="IPR041679">
    <property type="entry name" value="DNA2/NAM7-like_C"/>
</dbReference>
<evidence type="ECO:0000256" key="5">
    <source>
        <dbReference type="ARBA" id="ARBA00022840"/>
    </source>
</evidence>
<reference evidence="8 9" key="1">
    <citation type="submission" date="2019-04" db="EMBL/GenBank/DDBJ databases">
        <title>Genome sequence of Bacillus hwajinpoensis strain Y2.</title>
        <authorList>
            <person name="Fair J.L."/>
            <person name="Maclea K.S."/>
        </authorList>
    </citation>
    <scope>NUCLEOTIDE SEQUENCE [LARGE SCALE GENOMIC DNA]</scope>
    <source>
        <strain evidence="8 9">Y2</strain>
    </source>
</reference>
<evidence type="ECO:0000256" key="4">
    <source>
        <dbReference type="ARBA" id="ARBA00022806"/>
    </source>
</evidence>
<comment type="similarity">
    <text evidence="1">Belongs to the DNA2/NAM7 helicase family.</text>
</comment>
<proteinExistence type="inferred from homology"/>
<evidence type="ECO:0000313" key="9">
    <source>
        <dbReference type="Proteomes" id="UP000310541"/>
    </source>
</evidence>
<dbReference type="GO" id="GO:0005524">
    <property type="term" value="F:ATP binding"/>
    <property type="evidence" value="ECO:0007669"/>
    <property type="project" value="UniProtKB-KW"/>
</dbReference>
<dbReference type="GO" id="GO:0043139">
    <property type="term" value="F:5'-3' DNA helicase activity"/>
    <property type="evidence" value="ECO:0007669"/>
    <property type="project" value="TreeGrafter"/>
</dbReference>
<evidence type="ECO:0000259" key="6">
    <source>
        <dbReference type="Pfam" id="PF13086"/>
    </source>
</evidence>
<feature type="domain" description="DNA2/NAM7 helicase helicase" evidence="6">
    <location>
        <begin position="155"/>
        <end position="361"/>
    </location>
</feature>
<evidence type="ECO:0000256" key="2">
    <source>
        <dbReference type="ARBA" id="ARBA00022741"/>
    </source>
</evidence>
<sequence length="740" mass="84396">MKELIQEWQMALRAEIAHLKKYGSRPYRIVNGRILSSKDDFRYYFDALMPIQIPTGSKVRIEMGDVKLEGRILSSEGKNIILSLESGFGDLIGEADLYHDPWELLDELHERLEEIKKSKRRLARVKHIMNPPEVTKHPEGKAKSKLHELILRSKYNPVTYVWGPPGTGKTHNLARAAANHFFRGNNVLILSHSNQAVDVLMRETAAFIEKREKFEEGKIMRYGLQRDVPSELPLYTDQLLRTKHPDLAEEKESIMTERKKLKEDLTKSFSNRDSDQLLKLEAKLGNILDQIRRKESQFVKEASIIGTTLTKAAIDETIYRKRVDVVIIDEASMAYVPQAAFAASLGKRVIICGDFKQLPPIASARHPLVSKWLREDVFHSSGIVDTVQEGKLHPQLFLLNEQRRMHPIISSFTNDKIYHSLVKDHPKTIEMRRSIAERYPFHGRASTLIDTSHTGHFCITGHSSKSRMNMWQLFVSFQAIYESLHGGMTSIGYVTPYRAQAKMMSLLLEDLLQDERHQADILSATVHRFQGSERDMMVFDTVDGDPEYRPGMLLIGQNSERLINVAMTRTKGKFIQVSNVDYIKKKVSRSKTLHQLVDHQLEQGERITPSQIGKWIKNQHPSLRWSHAMKTDSVFDDIEKASEIIIALPGDSSLTEEWEGQIKAAKGKLTVISPTPIRSFPLAKQIEETIPFPFIAIDQKILWLGVPFEAMKGTLPPAVSIRLQSSLVTGEFVNQVVPHQ</sequence>
<evidence type="ECO:0000256" key="1">
    <source>
        <dbReference type="ARBA" id="ARBA00007913"/>
    </source>
</evidence>
<comment type="caution">
    <text evidence="8">The sequence shown here is derived from an EMBL/GenBank/DDBJ whole genome shotgun (WGS) entry which is preliminary data.</text>
</comment>
<keyword evidence="4 8" id="KW-0347">Helicase</keyword>
<keyword evidence="5" id="KW-0067">ATP-binding</keyword>
<dbReference type="PANTHER" id="PTHR43788:SF8">
    <property type="entry name" value="DNA-BINDING PROTEIN SMUBP-2"/>
    <property type="match status" value="1"/>
</dbReference>
<accession>A0A4U1MLQ8</accession>
<dbReference type="CDD" id="cd18808">
    <property type="entry name" value="SF1_C_Upf1"/>
    <property type="match status" value="1"/>
</dbReference>
<name>A0A4U1MLQ8_9BACL</name>
<dbReference type="Gene3D" id="3.40.50.300">
    <property type="entry name" value="P-loop containing nucleotide triphosphate hydrolases"/>
    <property type="match status" value="2"/>
</dbReference>
<dbReference type="SUPFAM" id="SSF52540">
    <property type="entry name" value="P-loop containing nucleoside triphosphate hydrolases"/>
    <property type="match status" value="1"/>
</dbReference>
<dbReference type="EMBL" id="SWFM01000001">
    <property type="protein sequence ID" value="TKD71390.1"/>
    <property type="molecule type" value="Genomic_DNA"/>
</dbReference>
<gene>
    <name evidence="8" type="ORF">FBF83_00850</name>
</gene>
<dbReference type="InterPro" id="IPR027417">
    <property type="entry name" value="P-loop_NTPase"/>
</dbReference>
<keyword evidence="3" id="KW-0378">Hydrolase</keyword>
<dbReference type="Pfam" id="PF13087">
    <property type="entry name" value="AAA_12"/>
    <property type="match status" value="1"/>
</dbReference>
<dbReference type="AlphaFoldDB" id="A0A4U1MLQ8"/>
<protein>
    <submittedName>
        <fullName evidence="8">DNA helicase</fullName>
    </submittedName>
</protein>
<dbReference type="GO" id="GO:0016787">
    <property type="term" value="F:hydrolase activity"/>
    <property type="evidence" value="ECO:0007669"/>
    <property type="project" value="UniProtKB-KW"/>
</dbReference>
<dbReference type="RefSeq" id="WP_136945267.1">
    <property type="nucleotide sequence ID" value="NZ_SWFM01000001.1"/>
</dbReference>
<dbReference type="PANTHER" id="PTHR43788">
    <property type="entry name" value="DNA2/NAM7 HELICASE FAMILY MEMBER"/>
    <property type="match status" value="1"/>
</dbReference>
<evidence type="ECO:0000256" key="3">
    <source>
        <dbReference type="ARBA" id="ARBA00022801"/>
    </source>
</evidence>
<dbReference type="Proteomes" id="UP000310541">
    <property type="component" value="Unassembled WGS sequence"/>
</dbReference>
<feature type="domain" description="DNA2/NAM7 helicase-like C-terminal" evidence="7">
    <location>
        <begin position="395"/>
        <end position="579"/>
    </location>
</feature>
<dbReference type="OrthoDB" id="9757917at2"/>
<keyword evidence="2" id="KW-0547">Nucleotide-binding</keyword>
<dbReference type="InterPro" id="IPR041677">
    <property type="entry name" value="DNA2/NAM7_AAA_11"/>
</dbReference>
<evidence type="ECO:0000259" key="7">
    <source>
        <dbReference type="Pfam" id="PF13087"/>
    </source>
</evidence>
<evidence type="ECO:0000313" key="8">
    <source>
        <dbReference type="EMBL" id="TKD71390.1"/>
    </source>
</evidence>